<evidence type="ECO:0000256" key="2">
    <source>
        <dbReference type="SAM" id="MobiDB-lite"/>
    </source>
</evidence>
<dbReference type="AlphaFoldDB" id="A0A8H6N829"/>
<comment type="subunit">
    <text evidence="1">Component of the NuA4 histone acetyltransferase complex.</text>
</comment>
<evidence type="ECO:0000259" key="3">
    <source>
        <dbReference type="PROSITE" id="PS50013"/>
    </source>
</evidence>
<feature type="compositionally biased region" description="Acidic residues" evidence="2">
    <location>
        <begin position="207"/>
        <end position="219"/>
    </location>
</feature>
<dbReference type="OrthoDB" id="433924at2759"/>
<comment type="caution">
    <text evidence="4">The sequence shown here is derived from an EMBL/GenBank/DDBJ whole genome shotgun (WGS) entry which is preliminary data.</text>
</comment>
<dbReference type="SMART" id="SM00298">
    <property type="entry name" value="CHROMO"/>
    <property type="match status" value="2"/>
</dbReference>
<dbReference type="InterPro" id="IPR000953">
    <property type="entry name" value="Chromo/chromo_shadow_dom"/>
</dbReference>
<feature type="domain" description="Chromo" evidence="3">
    <location>
        <begin position="220"/>
        <end position="283"/>
    </location>
</feature>
<evidence type="ECO:0000313" key="4">
    <source>
        <dbReference type="EMBL" id="KAF6822886.1"/>
    </source>
</evidence>
<sequence length="374" mass="41715">MELPQPLSSRASSSVSVPASTPQSSRNRPRRNITPRNHVVPSSPSPSPQPSTFVYLTSAATPLRSGALRSDYGVNRGDESQSTAPSSPPCMSPDLSTAKTSIISSPMCAPAKLLKLPARDGLKRKRTTDPVDGSSMRKALRRNKNADTDRTHDTRDCDTHRIKPSAGPKRKGQTESINLQLANNAVADASEYTASAVASPEQSHPQDEDDTEGGDDEEQYPVHCILDHRLEGDDGDVKLLVRWGGKWNDYEPTWEDEASLWDTCRPVVLKYWHRKGRKNRRTKMLSLDPHDGPFTAHRILRARPARRRRDGSLTIESGSSLEYLVDYVGYARPEWQPERCLPAALIEEWDRTSASSQSWRLDQRNVPAFRELAT</sequence>
<feature type="region of interest" description="Disordered" evidence="2">
    <location>
        <begin position="118"/>
        <end position="175"/>
    </location>
</feature>
<evidence type="ECO:0000256" key="1">
    <source>
        <dbReference type="ARBA" id="ARBA00011353"/>
    </source>
</evidence>
<reference evidence="4" key="1">
    <citation type="journal article" date="2020" name="Phytopathology">
        <title>Genome Sequence Resources of Colletotrichum truncatum, C. plurivorum, C. musicola, and C. sojae: Four Species Pathogenic to Soybean (Glycine max).</title>
        <authorList>
            <person name="Rogerio F."/>
            <person name="Boufleur T.R."/>
            <person name="Ciampi-Guillardi M."/>
            <person name="Sukno S.A."/>
            <person name="Thon M.R."/>
            <person name="Massola Junior N.S."/>
            <person name="Baroncelli R."/>
        </authorList>
    </citation>
    <scope>NUCLEOTIDE SEQUENCE</scope>
    <source>
        <strain evidence="4">LFN0074</strain>
    </source>
</reference>
<dbReference type="GO" id="GO:0006338">
    <property type="term" value="P:chromatin remodeling"/>
    <property type="evidence" value="ECO:0007669"/>
    <property type="project" value="UniProtKB-ARBA"/>
</dbReference>
<feature type="compositionally biased region" description="Basic and acidic residues" evidence="2">
    <location>
        <begin position="144"/>
        <end position="161"/>
    </location>
</feature>
<keyword evidence="5" id="KW-1185">Reference proteome</keyword>
<organism evidence="4 5">
    <name type="scientific">Colletotrichum musicola</name>
    <dbReference type="NCBI Taxonomy" id="2175873"/>
    <lineage>
        <taxon>Eukaryota</taxon>
        <taxon>Fungi</taxon>
        <taxon>Dikarya</taxon>
        <taxon>Ascomycota</taxon>
        <taxon>Pezizomycotina</taxon>
        <taxon>Sordariomycetes</taxon>
        <taxon>Hypocreomycetidae</taxon>
        <taxon>Glomerellales</taxon>
        <taxon>Glomerellaceae</taxon>
        <taxon>Colletotrichum</taxon>
        <taxon>Colletotrichum orchidearum species complex</taxon>
    </lineage>
</organism>
<dbReference type="PROSITE" id="PS50013">
    <property type="entry name" value="CHROMO_2"/>
    <property type="match status" value="1"/>
</dbReference>
<gene>
    <name evidence="4" type="ORF">CMUS01_10906</name>
</gene>
<dbReference type="Gene3D" id="2.40.50.40">
    <property type="match status" value="2"/>
</dbReference>
<name>A0A8H6N829_9PEZI</name>
<dbReference type="EMBL" id="WIGM01000524">
    <property type="protein sequence ID" value="KAF6822886.1"/>
    <property type="molecule type" value="Genomic_DNA"/>
</dbReference>
<dbReference type="InterPro" id="IPR016197">
    <property type="entry name" value="Chromo-like_dom_sf"/>
</dbReference>
<accession>A0A8H6N829</accession>
<dbReference type="Proteomes" id="UP000639643">
    <property type="component" value="Unassembled WGS sequence"/>
</dbReference>
<proteinExistence type="predicted"/>
<feature type="compositionally biased region" description="Low complexity" evidence="2">
    <location>
        <begin position="1"/>
        <end position="26"/>
    </location>
</feature>
<dbReference type="SUPFAM" id="SSF54160">
    <property type="entry name" value="Chromo domain-like"/>
    <property type="match status" value="1"/>
</dbReference>
<feature type="region of interest" description="Disordered" evidence="2">
    <location>
        <begin position="1"/>
        <end position="98"/>
    </location>
</feature>
<feature type="region of interest" description="Disordered" evidence="2">
    <location>
        <begin position="192"/>
        <end position="219"/>
    </location>
</feature>
<evidence type="ECO:0000313" key="5">
    <source>
        <dbReference type="Proteomes" id="UP000639643"/>
    </source>
</evidence>
<protein>
    <submittedName>
        <fullName evidence="4">Chromodomain protein</fullName>
    </submittedName>
</protein>